<reference evidence="18" key="1">
    <citation type="submission" date="2019-02" db="EMBL/GenBank/DDBJ databases">
        <authorList>
            <person name="Gruber-Vodicka R. H."/>
            <person name="Seah K. B. B."/>
        </authorList>
    </citation>
    <scope>NUCLEOTIDE SEQUENCE</scope>
    <source>
        <strain evidence="19">BECK_SA2B12</strain>
        <strain evidence="18">BECK_SA2B15</strain>
        <strain evidence="17">BECK_SA2B20</strain>
    </source>
</reference>
<keyword evidence="9 16" id="KW-0547">Nucleotide-binding</keyword>
<dbReference type="CDD" id="cd24015">
    <property type="entry name" value="ASKHA_NBD_PanK-III"/>
    <property type="match status" value="1"/>
</dbReference>
<name>A0A450VCX0_9GAMM</name>
<comment type="cofactor">
    <cofactor evidence="2">
        <name>K(+)</name>
        <dbReference type="ChEBI" id="CHEBI:29103"/>
    </cofactor>
</comment>
<comment type="pathway">
    <text evidence="4 16">Cofactor biosynthesis; coenzyme A biosynthesis; CoA from (R)-pantothenate: step 1/5.</text>
</comment>
<dbReference type="GO" id="GO:0005524">
    <property type="term" value="F:ATP binding"/>
    <property type="evidence" value="ECO:0007669"/>
    <property type="project" value="UniProtKB-UniRule"/>
</dbReference>
<dbReference type="EMBL" id="CAADFI010000273">
    <property type="protein sequence ID" value="VFK02320.1"/>
    <property type="molecule type" value="Genomic_DNA"/>
</dbReference>
<feature type="active site" description="Proton acceptor" evidence="16">
    <location>
        <position position="108"/>
    </location>
</feature>
<dbReference type="GO" id="GO:0046872">
    <property type="term" value="F:metal ion binding"/>
    <property type="evidence" value="ECO:0007669"/>
    <property type="project" value="UniProtKB-KW"/>
</dbReference>
<evidence type="ECO:0000256" key="11">
    <source>
        <dbReference type="ARBA" id="ARBA00022840"/>
    </source>
</evidence>
<comment type="caution">
    <text evidence="16">Lacks conserved residue(s) required for the propagation of feature annotation.</text>
</comment>
<evidence type="ECO:0000256" key="9">
    <source>
        <dbReference type="ARBA" id="ARBA00022741"/>
    </source>
</evidence>
<evidence type="ECO:0000256" key="12">
    <source>
        <dbReference type="ARBA" id="ARBA00022958"/>
    </source>
</evidence>
<accession>A0A450VCX0</accession>
<evidence type="ECO:0000256" key="2">
    <source>
        <dbReference type="ARBA" id="ARBA00001958"/>
    </source>
</evidence>
<evidence type="ECO:0000256" key="1">
    <source>
        <dbReference type="ARBA" id="ARBA00001206"/>
    </source>
</evidence>
<protein>
    <recommendedName>
        <fullName evidence="15 16">Type III pantothenate kinase</fullName>
        <ecNumber evidence="6 16">2.7.1.33</ecNumber>
    </recommendedName>
    <alternativeName>
        <fullName evidence="16">PanK-III</fullName>
    </alternativeName>
    <alternativeName>
        <fullName evidence="16">Pantothenic acid kinase</fullName>
    </alternativeName>
</protein>
<evidence type="ECO:0000256" key="8">
    <source>
        <dbReference type="ARBA" id="ARBA00022679"/>
    </source>
</evidence>
<dbReference type="EMBL" id="CAADFJ010000269">
    <property type="protein sequence ID" value="VFK05417.1"/>
    <property type="molecule type" value="Genomic_DNA"/>
</dbReference>
<keyword evidence="7 16" id="KW-0963">Cytoplasm</keyword>
<feature type="binding site" evidence="16">
    <location>
        <position position="131"/>
    </location>
    <ligand>
        <name>ATP</name>
        <dbReference type="ChEBI" id="CHEBI:30616"/>
    </ligand>
</feature>
<evidence type="ECO:0000256" key="14">
    <source>
        <dbReference type="ARBA" id="ARBA00038036"/>
    </source>
</evidence>
<comment type="function">
    <text evidence="16">Catalyzes the phosphorylation of pantothenate (Pan), the first step in CoA biosynthesis.</text>
</comment>
<keyword evidence="12 16" id="KW-0630">Potassium</keyword>
<dbReference type="UniPathway" id="UPA00241">
    <property type="reaction ID" value="UER00352"/>
</dbReference>
<dbReference type="InterPro" id="IPR004619">
    <property type="entry name" value="Type_III_PanK"/>
</dbReference>
<feature type="binding site" evidence="16">
    <location>
        <position position="128"/>
    </location>
    <ligand>
        <name>K(+)</name>
        <dbReference type="ChEBI" id="CHEBI:29103"/>
    </ligand>
</feature>
<comment type="subcellular location">
    <subcellularLocation>
        <location evidence="3 16">Cytoplasm</location>
    </subcellularLocation>
</comment>
<sequence>MPSSNPVLVLDVGNTRLKWAYVADGVLVDHAGVTYTVPQIPKILAKKWNASKPPRQVVVSNVGKAGVADAISQWTAENWALEVQYVTVEHEAWGVTCAYRDCAAFGPDRWVALIAARKKYTGPVCVVDCGTAITVDALASDGNHLGGLIVPGIGLMRRGLFRGTGRIGKMPENNTMSAAAQNTWLGRSPQEGVMAGTMWAAVAFIDRVVADLETELHQRVTCILAGGDAQAVCPLLARQAICEPDLVLQGLAIVVGDIDT</sequence>
<keyword evidence="8 16" id="KW-0808">Transferase</keyword>
<feature type="binding site" evidence="16">
    <location>
        <begin position="11"/>
        <end position="18"/>
    </location>
    <ligand>
        <name>ATP</name>
        <dbReference type="ChEBI" id="CHEBI:30616"/>
    </ligand>
</feature>
<keyword evidence="13 16" id="KW-0173">Coenzyme A biosynthesis</keyword>
<feature type="binding site" evidence="16">
    <location>
        <begin position="106"/>
        <end position="109"/>
    </location>
    <ligand>
        <name>substrate</name>
    </ligand>
</feature>
<dbReference type="Pfam" id="PF03309">
    <property type="entry name" value="Pan_kinase"/>
    <property type="match status" value="1"/>
</dbReference>
<proteinExistence type="inferred from homology"/>
<feature type="binding site" evidence="16">
    <location>
        <position position="99"/>
    </location>
    <ligand>
        <name>substrate</name>
    </ligand>
</feature>
<keyword evidence="10 16" id="KW-0418">Kinase</keyword>
<evidence type="ECO:0000256" key="16">
    <source>
        <dbReference type="HAMAP-Rule" id="MF_01274"/>
    </source>
</evidence>
<dbReference type="PANTHER" id="PTHR34265:SF1">
    <property type="entry name" value="TYPE III PANTOTHENATE KINASE"/>
    <property type="match status" value="1"/>
</dbReference>
<dbReference type="SUPFAM" id="SSF53067">
    <property type="entry name" value="Actin-like ATPase domain"/>
    <property type="match status" value="2"/>
</dbReference>
<dbReference type="EC" id="2.7.1.33" evidence="6 16"/>
<evidence type="ECO:0000313" key="19">
    <source>
        <dbReference type="EMBL" id="VFK05417.1"/>
    </source>
</evidence>
<dbReference type="AlphaFoldDB" id="A0A450VCX0"/>
<comment type="similarity">
    <text evidence="14 16">Belongs to the type III pantothenate kinase family.</text>
</comment>
<dbReference type="GO" id="GO:0004594">
    <property type="term" value="F:pantothenate kinase activity"/>
    <property type="evidence" value="ECO:0007669"/>
    <property type="project" value="UniProtKB-UniRule"/>
</dbReference>
<evidence type="ECO:0000256" key="13">
    <source>
        <dbReference type="ARBA" id="ARBA00022993"/>
    </source>
</evidence>
<keyword evidence="11 16" id="KW-0067">ATP-binding</keyword>
<dbReference type="PANTHER" id="PTHR34265">
    <property type="entry name" value="TYPE III PANTOTHENATE KINASE"/>
    <property type="match status" value="1"/>
</dbReference>
<dbReference type="InterPro" id="IPR043129">
    <property type="entry name" value="ATPase_NBD"/>
</dbReference>
<keyword evidence="16" id="KW-0479">Metal-binding</keyword>
<dbReference type="GO" id="GO:0005737">
    <property type="term" value="C:cytoplasm"/>
    <property type="evidence" value="ECO:0007669"/>
    <property type="project" value="UniProtKB-SubCell"/>
</dbReference>
<comment type="catalytic activity">
    <reaction evidence="1 16">
        <text>(R)-pantothenate + ATP = (R)-4'-phosphopantothenate + ADP + H(+)</text>
        <dbReference type="Rhea" id="RHEA:16373"/>
        <dbReference type="ChEBI" id="CHEBI:10986"/>
        <dbReference type="ChEBI" id="CHEBI:15378"/>
        <dbReference type="ChEBI" id="CHEBI:29032"/>
        <dbReference type="ChEBI" id="CHEBI:30616"/>
        <dbReference type="ChEBI" id="CHEBI:456216"/>
        <dbReference type="EC" id="2.7.1.33"/>
    </reaction>
</comment>
<dbReference type="NCBIfam" id="TIGR00671">
    <property type="entry name" value="baf"/>
    <property type="match status" value="1"/>
</dbReference>
<evidence type="ECO:0000313" key="18">
    <source>
        <dbReference type="EMBL" id="VFK02604.1"/>
    </source>
</evidence>
<evidence type="ECO:0000256" key="6">
    <source>
        <dbReference type="ARBA" id="ARBA00012102"/>
    </source>
</evidence>
<evidence type="ECO:0000256" key="7">
    <source>
        <dbReference type="ARBA" id="ARBA00022490"/>
    </source>
</evidence>
<comment type="cofactor">
    <cofactor evidence="16">
        <name>NH4(+)</name>
        <dbReference type="ChEBI" id="CHEBI:28938"/>
    </cofactor>
    <cofactor evidence="16">
        <name>K(+)</name>
        <dbReference type="ChEBI" id="CHEBI:29103"/>
    </cofactor>
    <text evidence="16">A monovalent cation. Ammonium or potassium.</text>
</comment>
<evidence type="ECO:0000256" key="10">
    <source>
        <dbReference type="ARBA" id="ARBA00022777"/>
    </source>
</evidence>
<evidence type="ECO:0000256" key="3">
    <source>
        <dbReference type="ARBA" id="ARBA00004496"/>
    </source>
</evidence>
<evidence type="ECO:0000256" key="4">
    <source>
        <dbReference type="ARBA" id="ARBA00005225"/>
    </source>
</evidence>
<evidence type="ECO:0000313" key="17">
    <source>
        <dbReference type="EMBL" id="VFK02320.1"/>
    </source>
</evidence>
<dbReference type="Gene3D" id="3.30.420.40">
    <property type="match status" value="2"/>
</dbReference>
<organism evidence="18">
    <name type="scientific">Candidatus Kentrum eta</name>
    <dbReference type="NCBI Taxonomy" id="2126337"/>
    <lineage>
        <taxon>Bacteria</taxon>
        <taxon>Pseudomonadati</taxon>
        <taxon>Pseudomonadota</taxon>
        <taxon>Gammaproteobacteria</taxon>
        <taxon>Candidatus Kentrum</taxon>
    </lineage>
</organism>
<comment type="subunit">
    <text evidence="5 16">Homodimer.</text>
</comment>
<dbReference type="EMBL" id="CAADFG010000279">
    <property type="protein sequence ID" value="VFK02604.1"/>
    <property type="molecule type" value="Genomic_DNA"/>
</dbReference>
<gene>
    <name evidence="16" type="primary">coaX</name>
    <name evidence="18" type="ORF">BECKH772A_GA0070896_102792</name>
    <name evidence="17" type="ORF">BECKH772B_GA0070898_102734</name>
    <name evidence="19" type="ORF">BECKH772C_GA0070978_102692</name>
</gene>
<evidence type="ECO:0000256" key="5">
    <source>
        <dbReference type="ARBA" id="ARBA00011738"/>
    </source>
</evidence>
<dbReference type="HAMAP" id="MF_01274">
    <property type="entry name" value="Pantothen_kinase_3"/>
    <property type="match status" value="1"/>
</dbReference>
<dbReference type="GO" id="GO:0015937">
    <property type="term" value="P:coenzyme A biosynthetic process"/>
    <property type="evidence" value="ECO:0007669"/>
    <property type="project" value="UniProtKB-UniRule"/>
</dbReference>
<evidence type="ECO:0000256" key="15">
    <source>
        <dbReference type="ARBA" id="ARBA00040883"/>
    </source>
</evidence>